<dbReference type="CDD" id="cd12108">
    <property type="entry name" value="Hr-like"/>
    <property type="match status" value="1"/>
</dbReference>
<dbReference type="RefSeq" id="WP_267653389.1">
    <property type="nucleotide sequence ID" value="NZ_JAOVZR010000001.1"/>
</dbReference>
<keyword evidence="7" id="KW-1185">Reference proteome</keyword>
<comment type="subcellular location">
    <subcellularLocation>
        <location evidence="1">Cytoplasm</location>
    </subcellularLocation>
</comment>
<keyword evidence="2" id="KW-0963">Cytoplasm</keyword>
<comment type="caution">
    <text evidence="6">The sequence shown here is derived from an EMBL/GenBank/DDBJ whole genome shotgun (WGS) entry which is preliminary data.</text>
</comment>
<evidence type="ECO:0000256" key="3">
    <source>
        <dbReference type="ARBA" id="ARBA00022723"/>
    </source>
</evidence>
<dbReference type="Pfam" id="PF04405">
    <property type="entry name" value="ScdA_N"/>
    <property type="match status" value="1"/>
</dbReference>
<dbReference type="Gene3D" id="1.20.120.520">
    <property type="entry name" value="nmb1532 protein domain like"/>
    <property type="match status" value="1"/>
</dbReference>
<evidence type="ECO:0000313" key="6">
    <source>
        <dbReference type="EMBL" id="MCY0147791.1"/>
    </source>
</evidence>
<feature type="domain" description="Hemerythrin-like" evidence="5">
    <location>
        <begin position="78"/>
        <end position="216"/>
    </location>
</feature>
<organism evidence="6 7">
    <name type="scientific">Hoeflea algicola</name>
    <dbReference type="NCBI Taxonomy" id="2983763"/>
    <lineage>
        <taxon>Bacteria</taxon>
        <taxon>Pseudomonadati</taxon>
        <taxon>Pseudomonadota</taxon>
        <taxon>Alphaproteobacteria</taxon>
        <taxon>Hyphomicrobiales</taxon>
        <taxon>Rhizobiaceae</taxon>
        <taxon>Hoeflea</taxon>
    </lineage>
</organism>
<dbReference type="PANTHER" id="PTHR36438:SF1">
    <property type="entry name" value="IRON-SULFUR CLUSTER REPAIR PROTEIN YTFE"/>
    <property type="match status" value="1"/>
</dbReference>
<name>A0ABT3Z7N5_9HYPH</name>
<dbReference type="InterPro" id="IPR019903">
    <property type="entry name" value="RIC_family"/>
</dbReference>
<accession>A0ABT3Z7N5</accession>
<evidence type="ECO:0000256" key="4">
    <source>
        <dbReference type="ARBA" id="ARBA00023004"/>
    </source>
</evidence>
<evidence type="ECO:0000256" key="2">
    <source>
        <dbReference type="ARBA" id="ARBA00022490"/>
    </source>
</evidence>
<dbReference type="EMBL" id="JAOVZR010000001">
    <property type="protein sequence ID" value="MCY0147791.1"/>
    <property type="molecule type" value="Genomic_DNA"/>
</dbReference>
<dbReference type="InterPro" id="IPR012312">
    <property type="entry name" value="Hemerythrin-like"/>
</dbReference>
<evidence type="ECO:0000256" key="1">
    <source>
        <dbReference type="ARBA" id="ARBA00004496"/>
    </source>
</evidence>
<keyword evidence="4" id="KW-0408">Iron</keyword>
<proteinExistence type="predicted"/>
<protein>
    <submittedName>
        <fullName evidence="6">Iron-sulfur cluster repair di-iron protein</fullName>
    </submittedName>
</protein>
<evidence type="ECO:0000259" key="5">
    <source>
        <dbReference type="Pfam" id="PF01814"/>
    </source>
</evidence>
<keyword evidence="3" id="KW-0479">Metal-binding</keyword>
<sequence length="223" mass="24579">MTTAALNDRNVGEIAAQLPGATSVFRRFGIDFCCHGDISLTQAAAERGLDIAELETALQALDPKAAPEAPQETDALISHIQTRYHDVHRQQIPELIELSRKVEAVHAGHANAPEGLADVLQQIMAELETHMHKEEQEIFPAMRRKAADPLATPISELRHDHDAHGVFLEQVGKITDDYTLPGDACRSWEALYAGAAQLKEDLMEHIHLENNVLFPRFETGATA</sequence>
<dbReference type="NCBIfam" id="TIGR03652">
    <property type="entry name" value="FeS_repair_RIC"/>
    <property type="match status" value="1"/>
</dbReference>
<dbReference type="PANTHER" id="PTHR36438">
    <property type="entry name" value="IRON-SULFUR CLUSTER REPAIR PROTEIN YTFE"/>
    <property type="match status" value="1"/>
</dbReference>
<evidence type="ECO:0000313" key="7">
    <source>
        <dbReference type="Proteomes" id="UP001073227"/>
    </source>
</evidence>
<gene>
    <name evidence="6" type="primary">ric</name>
    <name evidence="6" type="ORF">OEG84_08695</name>
</gene>
<dbReference type="Pfam" id="PF01814">
    <property type="entry name" value="Hemerythrin"/>
    <property type="match status" value="1"/>
</dbReference>
<dbReference type="Proteomes" id="UP001073227">
    <property type="component" value="Unassembled WGS sequence"/>
</dbReference>
<reference evidence="6" key="1">
    <citation type="submission" date="2022-10" db="EMBL/GenBank/DDBJ databases">
        <title>Hoeflea sp. G2-23, isolated from marine algae.</title>
        <authorList>
            <person name="Kristyanto S."/>
            <person name="Kim J.M."/>
            <person name="Jeon C.O."/>
        </authorList>
    </citation>
    <scope>NUCLEOTIDE SEQUENCE</scope>
    <source>
        <strain evidence="6">G2-23</strain>
    </source>
</reference>